<feature type="domain" description="HTH arsR-type" evidence="4">
    <location>
        <begin position="68"/>
        <end position="161"/>
    </location>
</feature>
<dbReference type="RefSeq" id="WP_344663821.1">
    <property type="nucleotide sequence ID" value="NZ_BAAAQN010000002.1"/>
</dbReference>
<keyword evidence="6" id="KW-1185">Reference proteome</keyword>
<reference evidence="5 6" key="1">
    <citation type="journal article" date="2019" name="Int. J. Syst. Evol. Microbiol.">
        <title>The Global Catalogue of Microorganisms (GCM) 10K type strain sequencing project: providing services to taxonomists for standard genome sequencing and annotation.</title>
        <authorList>
            <consortium name="The Broad Institute Genomics Platform"/>
            <consortium name="The Broad Institute Genome Sequencing Center for Infectious Disease"/>
            <person name="Wu L."/>
            <person name="Ma J."/>
        </authorList>
    </citation>
    <scope>NUCLEOTIDE SEQUENCE [LARGE SCALE GENOMIC DNA]</scope>
    <source>
        <strain evidence="5 6">JCM 16014</strain>
    </source>
</reference>
<dbReference type="EMBL" id="BAAAQN010000002">
    <property type="protein sequence ID" value="GAA2013424.1"/>
    <property type="molecule type" value="Genomic_DNA"/>
</dbReference>
<evidence type="ECO:0000256" key="2">
    <source>
        <dbReference type="ARBA" id="ARBA00023125"/>
    </source>
</evidence>
<dbReference type="InterPro" id="IPR011991">
    <property type="entry name" value="ArsR-like_HTH"/>
</dbReference>
<protein>
    <recommendedName>
        <fullName evidence="4">HTH arsR-type domain-containing protein</fullName>
    </recommendedName>
</protein>
<dbReference type="PRINTS" id="PR00778">
    <property type="entry name" value="HTHARSR"/>
</dbReference>
<dbReference type="SMART" id="SM00418">
    <property type="entry name" value="HTH_ARSR"/>
    <property type="match status" value="1"/>
</dbReference>
<evidence type="ECO:0000313" key="6">
    <source>
        <dbReference type="Proteomes" id="UP001500751"/>
    </source>
</evidence>
<name>A0ABN2TLE2_9ACTN</name>
<dbReference type="PANTHER" id="PTHR43132">
    <property type="entry name" value="ARSENICAL RESISTANCE OPERON REPRESSOR ARSR-RELATED"/>
    <property type="match status" value="1"/>
</dbReference>
<evidence type="ECO:0000256" key="3">
    <source>
        <dbReference type="ARBA" id="ARBA00023163"/>
    </source>
</evidence>
<evidence type="ECO:0000256" key="1">
    <source>
        <dbReference type="ARBA" id="ARBA00023015"/>
    </source>
</evidence>
<evidence type="ECO:0000259" key="4">
    <source>
        <dbReference type="SMART" id="SM00418"/>
    </source>
</evidence>
<keyword evidence="2" id="KW-0238">DNA-binding</keyword>
<keyword evidence="3" id="KW-0804">Transcription</keyword>
<comment type="caution">
    <text evidence="5">The sequence shown here is derived from an EMBL/GenBank/DDBJ whole genome shotgun (WGS) entry which is preliminary data.</text>
</comment>
<accession>A0ABN2TLE2</accession>
<dbReference type="Gene3D" id="1.10.10.10">
    <property type="entry name" value="Winged helix-like DNA-binding domain superfamily/Winged helix DNA-binding domain"/>
    <property type="match status" value="1"/>
</dbReference>
<dbReference type="InterPro" id="IPR036388">
    <property type="entry name" value="WH-like_DNA-bd_sf"/>
</dbReference>
<sequence length="251" mass="27321">MGSKEKGPDLGGVLGGLSADLRADLRGVRRDVSAAVADATARAADARDQAAGLRPLIDEVVRTVTDVDTIKALADTTRLGILRALSRDRVPKSAKELAEELAEPQTKLYRHLKVLLEAGLIEVAETRVVSGIVETRYRAAQASVTIDPTAHPDETREAMARIISENIGDYTRRFLRHLDTEDIPADTEDAKKHGALYFLSATLPADAADEFQDRLEALVKEFDSRPRDPNGIRLEGLVSCFRMPSNPDPAS</sequence>
<keyword evidence="1" id="KW-0805">Transcription regulation</keyword>
<dbReference type="Pfam" id="PF12840">
    <property type="entry name" value="HTH_20"/>
    <property type="match status" value="1"/>
</dbReference>
<dbReference type="InterPro" id="IPR001845">
    <property type="entry name" value="HTH_ArsR_DNA-bd_dom"/>
</dbReference>
<dbReference type="Proteomes" id="UP001500751">
    <property type="component" value="Unassembled WGS sequence"/>
</dbReference>
<gene>
    <name evidence="5" type="ORF">GCM10009839_05170</name>
</gene>
<organism evidence="5 6">
    <name type="scientific">Catenulispora yoronensis</name>
    <dbReference type="NCBI Taxonomy" id="450799"/>
    <lineage>
        <taxon>Bacteria</taxon>
        <taxon>Bacillati</taxon>
        <taxon>Actinomycetota</taxon>
        <taxon>Actinomycetes</taxon>
        <taxon>Catenulisporales</taxon>
        <taxon>Catenulisporaceae</taxon>
        <taxon>Catenulispora</taxon>
    </lineage>
</organism>
<dbReference type="SUPFAM" id="SSF46785">
    <property type="entry name" value="Winged helix' DNA-binding domain"/>
    <property type="match status" value="1"/>
</dbReference>
<dbReference type="InterPro" id="IPR051011">
    <property type="entry name" value="Metal_resp_trans_reg"/>
</dbReference>
<proteinExistence type="predicted"/>
<evidence type="ECO:0000313" key="5">
    <source>
        <dbReference type="EMBL" id="GAA2013424.1"/>
    </source>
</evidence>
<dbReference type="InterPro" id="IPR036390">
    <property type="entry name" value="WH_DNA-bd_sf"/>
</dbReference>
<dbReference type="PANTHER" id="PTHR43132:SF2">
    <property type="entry name" value="ARSENICAL RESISTANCE OPERON REPRESSOR ARSR-RELATED"/>
    <property type="match status" value="1"/>
</dbReference>
<dbReference type="CDD" id="cd00090">
    <property type="entry name" value="HTH_ARSR"/>
    <property type="match status" value="1"/>
</dbReference>